<evidence type="ECO:0000313" key="2">
    <source>
        <dbReference type="Proteomes" id="UP000265520"/>
    </source>
</evidence>
<evidence type="ECO:0000313" key="1">
    <source>
        <dbReference type="EMBL" id="MCI33954.1"/>
    </source>
</evidence>
<proteinExistence type="predicted"/>
<dbReference type="AlphaFoldDB" id="A0A392RD53"/>
<accession>A0A392RD53</accession>
<name>A0A392RD53_9FABA</name>
<keyword evidence="2" id="KW-1185">Reference proteome</keyword>
<comment type="caution">
    <text evidence="1">The sequence shown here is derived from an EMBL/GenBank/DDBJ whole genome shotgun (WGS) entry which is preliminary data.</text>
</comment>
<dbReference type="EMBL" id="LXQA010208853">
    <property type="protein sequence ID" value="MCI33954.1"/>
    <property type="molecule type" value="Genomic_DNA"/>
</dbReference>
<protein>
    <submittedName>
        <fullName evidence="1">Uncharacterized protein</fullName>
    </submittedName>
</protein>
<feature type="non-terminal residue" evidence="1">
    <location>
        <position position="58"/>
    </location>
</feature>
<dbReference type="Proteomes" id="UP000265520">
    <property type="component" value="Unassembled WGS sequence"/>
</dbReference>
<sequence length="58" mass="6171">MAQGQAKKAQSIESDPASIQEKIFFQGRSVQSPSQLVEALKSDGAIPLSHGVFPQSQS</sequence>
<organism evidence="1 2">
    <name type="scientific">Trifolium medium</name>
    <dbReference type="NCBI Taxonomy" id="97028"/>
    <lineage>
        <taxon>Eukaryota</taxon>
        <taxon>Viridiplantae</taxon>
        <taxon>Streptophyta</taxon>
        <taxon>Embryophyta</taxon>
        <taxon>Tracheophyta</taxon>
        <taxon>Spermatophyta</taxon>
        <taxon>Magnoliopsida</taxon>
        <taxon>eudicotyledons</taxon>
        <taxon>Gunneridae</taxon>
        <taxon>Pentapetalae</taxon>
        <taxon>rosids</taxon>
        <taxon>fabids</taxon>
        <taxon>Fabales</taxon>
        <taxon>Fabaceae</taxon>
        <taxon>Papilionoideae</taxon>
        <taxon>50 kb inversion clade</taxon>
        <taxon>NPAAA clade</taxon>
        <taxon>Hologalegina</taxon>
        <taxon>IRL clade</taxon>
        <taxon>Trifolieae</taxon>
        <taxon>Trifolium</taxon>
    </lineage>
</organism>
<reference evidence="1 2" key="1">
    <citation type="journal article" date="2018" name="Front. Plant Sci.">
        <title>Red Clover (Trifolium pratense) and Zigzag Clover (T. medium) - A Picture of Genomic Similarities and Differences.</title>
        <authorList>
            <person name="Dluhosova J."/>
            <person name="Istvanek J."/>
            <person name="Nedelnik J."/>
            <person name="Repkova J."/>
        </authorList>
    </citation>
    <scope>NUCLEOTIDE SEQUENCE [LARGE SCALE GENOMIC DNA]</scope>
    <source>
        <strain evidence="2">cv. 10/8</strain>
        <tissue evidence="1">Leaf</tissue>
    </source>
</reference>